<feature type="region of interest" description="Disordered" evidence="1">
    <location>
        <begin position="108"/>
        <end position="142"/>
    </location>
</feature>
<evidence type="ECO:0000313" key="2">
    <source>
        <dbReference type="EMBL" id="TQV95960.1"/>
    </source>
</evidence>
<dbReference type="OrthoDB" id="4870810at2759"/>
<feature type="compositionally biased region" description="Low complexity" evidence="1">
    <location>
        <begin position="1"/>
        <end position="26"/>
    </location>
</feature>
<dbReference type="AlphaFoldDB" id="A0A545V2L5"/>
<dbReference type="EMBL" id="SPUK01000007">
    <property type="protein sequence ID" value="TQV95960.1"/>
    <property type="molecule type" value="Genomic_DNA"/>
</dbReference>
<dbReference type="Proteomes" id="UP000315783">
    <property type="component" value="Unassembled WGS sequence"/>
</dbReference>
<sequence>MSNDNNNNNNNNTGSGEGQSQRSSRGSNREGRGRSAQATGRGSGTHARPTLNEQSRLVEMGTSQMRYLSTTDALHQGVREVQSIPGLSADAVWEVRYTYRGLQGLDSLVQSDDQSGPQPLSFPGMFTHQVQQQPQPQQQPQQLLQDLGGQALRRFLAQQLPRRVPAANPSSGSGFASTQPAKSRGGKRGGKKPSGGIGKGTPTPTPPGTSSPRRGCGNCGAIGHRVQQCCHPWADGFVHGCPQCNAADHHTEAACRVSWPTIPKAIFSMAVRRRANRPPLLAFRNWPEIYQAAIARDVRPLPEAVPWTPWFAQQILRRDPHFTDWPWRRFNCVLGSQADLPEDEISRRAVESAQSADSSQLEVLAGAMASVSVAEGGPWDGQQPLPSMPAHFPGVDVKVADSDDDAAVTGNTGHDFVAQGDGNGSGAVDRSLDEVVGGANADNVVVKLEKEID</sequence>
<accession>A0A545V2L5</accession>
<feature type="region of interest" description="Disordered" evidence="1">
    <location>
        <begin position="1"/>
        <end position="55"/>
    </location>
</feature>
<comment type="caution">
    <text evidence="2">The sequence shown here is derived from an EMBL/GenBank/DDBJ whole genome shotgun (WGS) entry which is preliminary data.</text>
</comment>
<evidence type="ECO:0000313" key="3">
    <source>
        <dbReference type="Proteomes" id="UP000315783"/>
    </source>
</evidence>
<protein>
    <recommendedName>
        <fullName evidence="4">CCHC-type domain-containing protein</fullName>
    </recommendedName>
</protein>
<dbReference type="STRING" id="43265.A0A545V2L5"/>
<feature type="compositionally biased region" description="Polar residues" evidence="1">
    <location>
        <begin position="168"/>
        <end position="181"/>
    </location>
</feature>
<evidence type="ECO:0008006" key="4">
    <source>
        <dbReference type="Google" id="ProtNLM"/>
    </source>
</evidence>
<feature type="compositionally biased region" description="Polar residues" evidence="1">
    <location>
        <begin position="108"/>
        <end position="118"/>
    </location>
</feature>
<organism evidence="2 3">
    <name type="scientific">Cordyceps javanica</name>
    <dbReference type="NCBI Taxonomy" id="43265"/>
    <lineage>
        <taxon>Eukaryota</taxon>
        <taxon>Fungi</taxon>
        <taxon>Dikarya</taxon>
        <taxon>Ascomycota</taxon>
        <taxon>Pezizomycotina</taxon>
        <taxon>Sordariomycetes</taxon>
        <taxon>Hypocreomycetidae</taxon>
        <taxon>Hypocreales</taxon>
        <taxon>Cordycipitaceae</taxon>
        <taxon>Cordyceps</taxon>
    </lineage>
</organism>
<reference evidence="2 3" key="1">
    <citation type="journal article" date="2019" name="Appl. Microbiol. Biotechnol.">
        <title>Genome sequence of Isaria javanica and comparative genome analysis insights into family S53 peptidase evolution in fungal entomopathogens.</title>
        <authorList>
            <person name="Lin R."/>
            <person name="Zhang X."/>
            <person name="Xin B."/>
            <person name="Zou M."/>
            <person name="Gao Y."/>
            <person name="Qin F."/>
            <person name="Hu Q."/>
            <person name="Xie B."/>
            <person name="Cheng X."/>
        </authorList>
    </citation>
    <scope>NUCLEOTIDE SEQUENCE [LARGE SCALE GENOMIC DNA]</scope>
    <source>
        <strain evidence="2 3">IJ1G</strain>
    </source>
</reference>
<feature type="region of interest" description="Disordered" evidence="1">
    <location>
        <begin position="163"/>
        <end position="214"/>
    </location>
</feature>
<keyword evidence="3" id="KW-1185">Reference proteome</keyword>
<feature type="compositionally biased region" description="Low complexity" evidence="1">
    <location>
        <begin position="129"/>
        <end position="142"/>
    </location>
</feature>
<proteinExistence type="predicted"/>
<feature type="region of interest" description="Disordered" evidence="1">
    <location>
        <begin position="404"/>
        <end position="430"/>
    </location>
</feature>
<evidence type="ECO:0000256" key="1">
    <source>
        <dbReference type="SAM" id="MobiDB-lite"/>
    </source>
</evidence>
<name>A0A545V2L5_9HYPO</name>
<gene>
    <name evidence="2" type="ORF">IF1G_05789</name>
</gene>